<dbReference type="GO" id="GO:0022904">
    <property type="term" value="P:respiratory electron transport chain"/>
    <property type="evidence" value="ECO:0007669"/>
    <property type="project" value="InterPro"/>
</dbReference>
<evidence type="ECO:0000256" key="1">
    <source>
        <dbReference type="SAM" id="Phobius"/>
    </source>
</evidence>
<accession>W1PY50</accession>
<dbReference type="PANTHER" id="PTHR36738">
    <property type="entry name" value="EXPRESSED PROTEIN"/>
    <property type="match status" value="1"/>
</dbReference>
<reference evidence="3" key="1">
    <citation type="journal article" date="2013" name="Science">
        <title>The Amborella genome and the evolution of flowering plants.</title>
        <authorList>
            <consortium name="Amborella Genome Project"/>
        </authorList>
    </citation>
    <scope>NUCLEOTIDE SEQUENCE [LARGE SCALE GENOMIC DNA]</scope>
</reference>
<dbReference type="Gene3D" id="1.20.120.1770">
    <property type="match status" value="1"/>
</dbReference>
<dbReference type="GO" id="GO:0016020">
    <property type="term" value="C:membrane"/>
    <property type="evidence" value="ECO:0007669"/>
    <property type="project" value="InterPro"/>
</dbReference>
<dbReference type="AlphaFoldDB" id="W1PY50"/>
<keyword evidence="1" id="KW-1133">Transmembrane helix</keyword>
<dbReference type="SUPFAM" id="SSF81342">
    <property type="entry name" value="Transmembrane di-heme cytochromes"/>
    <property type="match status" value="1"/>
</dbReference>
<gene>
    <name evidence="2" type="ORF">AMTR_s00050p00032750</name>
</gene>
<feature type="transmembrane region" description="Helical" evidence="1">
    <location>
        <begin position="125"/>
        <end position="143"/>
    </location>
</feature>
<feature type="transmembrane region" description="Helical" evidence="1">
    <location>
        <begin position="164"/>
        <end position="184"/>
    </location>
</feature>
<dbReference type="InterPro" id="IPR016174">
    <property type="entry name" value="Di-haem_cyt_TM"/>
</dbReference>
<dbReference type="OMA" id="WGHPLMM"/>
<dbReference type="InterPro" id="IPR025067">
    <property type="entry name" value="DUF4079"/>
</dbReference>
<dbReference type="OrthoDB" id="2020012at2759"/>
<dbReference type="Gramene" id="ERN12856">
    <property type="protein sequence ID" value="ERN12856"/>
    <property type="gene ID" value="AMTR_s00050p00032750"/>
</dbReference>
<organism evidence="2 3">
    <name type="scientific">Amborella trichopoda</name>
    <dbReference type="NCBI Taxonomy" id="13333"/>
    <lineage>
        <taxon>Eukaryota</taxon>
        <taxon>Viridiplantae</taxon>
        <taxon>Streptophyta</taxon>
        <taxon>Embryophyta</taxon>
        <taxon>Tracheophyta</taxon>
        <taxon>Spermatophyta</taxon>
        <taxon>Magnoliopsida</taxon>
        <taxon>Amborellales</taxon>
        <taxon>Amborellaceae</taxon>
        <taxon>Amborella</taxon>
    </lineage>
</organism>
<evidence type="ECO:0000313" key="3">
    <source>
        <dbReference type="Proteomes" id="UP000017836"/>
    </source>
</evidence>
<feature type="transmembrane region" description="Helical" evidence="1">
    <location>
        <begin position="76"/>
        <end position="95"/>
    </location>
</feature>
<keyword evidence="3" id="KW-1185">Reference proteome</keyword>
<dbReference type="KEGG" id="atr:18441102"/>
<dbReference type="HOGENOM" id="CLU_038015_0_0_1"/>
<feature type="transmembrane region" description="Helical" evidence="1">
    <location>
        <begin position="196"/>
        <end position="216"/>
    </location>
</feature>
<evidence type="ECO:0008006" key="4">
    <source>
        <dbReference type="Google" id="ProtNLM"/>
    </source>
</evidence>
<dbReference type="Pfam" id="PF13301">
    <property type="entry name" value="DUF4079"/>
    <property type="match status" value="1"/>
</dbReference>
<sequence length="251" mass="27066">MQSAMVMSSTVGALLNPNPLFITCNFRPSNGGFYPNQKWVPPHRWSCRAKCIRASISDEEEPSREVERERRGGKELLLLSFAPLPLLLIGALPGAEIARAVFGPFAETVKTWDVPNGLLHWGHPGNMAVVCLAMGGYGSYLGFRIKYSDDLEEKAKAKDLHPKLLGGMFFFVVVGATGGITSLLTSDKPIFESPHAVTGLLGLTLLTVQTILATSFEGNPGLRSVHGVLGTGIMGLFLVHAIFGLQLALSY</sequence>
<dbReference type="Proteomes" id="UP000017836">
    <property type="component" value="Unassembled WGS sequence"/>
</dbReference>
<evidence type="ECO:0000313" key="2">
    <source>
        <dbReference type="EMBL" id="ERN12856.1"/>
    </source>
</evidence>
<proteinExistence type="predicted"/>
<protein>
    <recommendedName>
        <fullName evidence="4">Cytochrome b561 domain-containing protein</fullName>
    </recommendedName>
</protein>
<dbReference type="PANTHER" id="PTHR36738:SF1">
    <property type="entry name" value="EXPRESSED PROTEIN"/>
    <property type="match status" value="1"/>
</dbReference>
<dbReference type="eggNOG" id="ENOG502QPP2">
    <property type="taxonomic scope" value="Eukaryota"/>
</dbReference>
<dbReference type="EMBL" id="KI392596">
    <property type="protein sequence ID" value="ERN12856.1"/>
    <property type="molecule type" value="Genomic_DNA"/>
</dbReference>
<feature type="transmembrane region" description="Helical" evidence="1">
    <location>
        <begin position="228"/>
        <end position="249"/>
    </location>
</feature>
<keyword evidence="1" id="KW-0812">Transmembrane</keyword>
<name>W1PY50_AMBTC</name>
<keyword evidence="1" id="KW-0472">Membrane</keyword>